<accession>A0A1F8GYG3</accession>
<comment type="caution">
    <text evidence="1">The sequence shown here is derived from an EMBL/GenBank/DDBJ whole genome shotgun (WGS) entry which is preliminary data.</text>
</comment>
<evidence type="ECO:0008006" key="3">
    <source>
        <dbReference type="Google" id="ProtNLM"/>
    </source>
</evidence>
<evidence type="ECO:0000313" key="1">
    <source>
        <dbReference type="EMBL" id="OGN29708.1"/>
    </source>
</evidence>
<reference evidence="1 2" key="1">
    <citation type="journal article" date="2016" name="Nat. Commun.">
        <title>Thousands of microbial genomes shed light on interconnected biogeochemical processes in an aquifer system.</title>
        <authorList>
            <person name="Anantharaman K."/>
            <person name="Brown C.T."/>
            <person name="Hug L.A."/>
            <person name="Sharon I."/>
            <person name="Castelle C.J."/>
            <person name="Probst A.J."/>
            <person name="Thomas B.C."/>
            <person name="Singh A."/>
            <person name="Wilkins M.J."/>
            <person name="Karaoz U."/>
            <person name="Brodie E.L."/>
            <person name="Williams K.H."/>
            <person name="Hubbard S.S."/>
            <person name="Banfield J.F."/>
        </authorList>
    </citation>
    <scope>NUCLEOTIDE SEQUENCE [LARGE SCALE GENOMIC DNA]</scope>
</reference>
<protein>
    <recommendedName>
        <fullName evidence="3">Phosphoglycerate mutase</fullName>
    </recommendedName>
</protein>
<proteinExistence type="predicted"/>
<dbReference type="InterPro" id="IPR029033">
    <property type="entry name" value="His_PPase_superfam"/>
</dbReference>
<dbReference type="SUPFAM" id="SSF53254">
    <property type="entry name" value="Phosphoglycerate mutase-like"/>
    <property type="match status" value="1"/>
</dbReference>
<dbReference type="Gene3D" id="3.40.50.1240">
    <property type="entry name" value="Phosphoglycerate mutase-like"/>
    <property type="match status" value="1"/>
</dbReference>
<dbReference type="InterPro" id="IPR013078">
    <property type="entry name" value="His_Pase_superF_clade-1"/>
</dbReference>
<name>A0A1F8GYG3_9BACT</name>
<dbReference type="AlphaFoldDB" id="A0A1F8GYG3"/>
<dbReference type="Proteomes" id="UP000179047">
    <property type="component" value="Unassembled WGS sequence"/>
</dbReference>
<sequence>MNIIQKKQQLFFIRHGKLRLPYKDHSKMPFSVIADLANSKMSPSIDRDYIIKAIKRLSDTIPLDAIQYIYASPARRCQETARFVREFVKKKYGRAIRVKTEPLLREIKFDLRNLYQQDDKTRLDLQDINRAVLKAIADKNKNIESAERSYKRIHAFLKKIESISSLCISHDFFMRVCEIYIKNKGKPKQHFTVNELENTHRNLYLHGFATDLQFNLFSLL</sequence>
<gene>
    <name evidence="1" type="ORF">A3A33_04425</name>
</gene>
<dbReference type="EMBL" id="MGKP01000003">
    <property type="protein sequence ID" value="OGN29708.1"/>
    <property type="molecule type" value="Genomic_DNA"/>
</dbReference>
<evidence type="ECO:0000313" key="2">
    <source>
        <dbReference type="Proteomes" id="UP000179047"/>
    </source>
</evidence>
<organism evidence="1 2">
    <name type="scientific">Candidatus Yanofskybacteria bacterium RIFCSPLOWO2_01_FULL_49_25</name>
    <dbReference type="NCBI Taxonomy" id="1802701"/>
    <lineage>
        <taxon>Bacteria</taxon>
        <taxon>Candidatus Yanofskyibacteriota</taxon>
    </lineage>
</organism>
<dbReference type="Pfam" id="PF00300">
    <property type="entry name" value="His_Phos_1"/>
    <property type="match status" value="1"/>
</dbReference>